<reference evidence="1 2" key="1">
    <citation type="submission" date="2018-09" db="EMBL/GenBank/DDBJ databases">
        <title>Paenibacillus SK2017-BO5.</title>
        <authorList>
            <person name="Piskunova J.V."/>
            <person name="Dubiley S.A."/>
            <person name="Severinov K.V."/>
        </authorList>
    </citation>
    <scope>NUCLEOTIDE SEQUENCE [LARGE SCALE GENOMIC DNA]</scope>
    <source>
        <strain evidence="1 2">BO5</strain>
    </source>
</reference>
<protein>
    <submittedName>
        <fullName evidence="1">Uncharacterized protein</fullName>
    </submittedName>
</protein>
<gene>
    <name evidence="1" type="ORF">DQX05_23960</name>
</gene>
<dbReference type="RefSeq" id="WP_119795894.1">
    <property type="nucleotide sequence ID" value="NZ_QYZD01000031.1"/>
</dbReference>
<accession>A0A3A3GTN9</accession>
<dbReference type="Proteomes" id="UP000266177">
    <property type="component" value="Unassembled WGS sequence"/>
</dbReference>
<comment type="caution">
    <text evidence="1">The sequence shown here is derived from an EMBL/GenBank/DDBJ whole genome shotgun (WGS) entry which is preliminary data.</text>
</comment>
<evidence type="ECO:0000313" key="1">
    <source>
        <dbReference type="EMBL" id="RJG20782.1"/>
    </source>
</evidence>
<evidence type="ECO:0000313" key="2">
    <source>
        <dbReference type="Proteomes" id="UP000266177"/>
    </source>
</evidence>
<sequence>MKIAITPPLSFLEGMEDLDSFEEVAEILFCFLERNDMLLFSYLESILRHVEPETKQFLEERTVFINSEWVLSHPPLNKIKPTLWVQPQNVAESVQLLKMNSLFTCIVLPKGAKFHDMSYVLDLFEGTEHEVLAIEQRTASNSDFETHVLPKLQNLLCTKLQIITPK</sequence>
<dbReference type="OrthoDB" id="2469999at2"/>
<organism evidence="1 2">
    <name type="scientific">Paenibacillus thiaminolyticus</name>
    <name type="common">Bacillus thiaminolyticus</name>
    <dbReference type="NCBI Taxonomy" id="49283"/>
    <lineage>
        <taxon>Bacteria</taxon>
        <taxon>Bacillati</taxon>
        <taxon>Bacillota</taxon>
        <taxon>Bacilli</taxon>
        <taxon>Bacillales</taxon>
        <taxon>Paenibacillaceae</taxon>
        <taxon>Paenibacillus</taxon>
    </lineage>
</organism>
<dbReference type="EMBL" id="QYZD01000031">
    <property type="protein sequence ID" value="RJG20782.1"/>
    <property type="molecule type" value="Genomic_DNA"/>
</dbReference>
<name>A0A3A3GTN9_PANTH</name>
<dbReference type="AlphaFoldDB" id="A0A3A3GTN9"/>
<proteinExistence type="predicted"/>